<proteinExistence type="inferred from homology"/>
<evidence type="ECO:0000256" key="2">
    <source>
        <dbReference type="ARBA" id="ARBA00006602"/>
    </source>
</evidence>
<dbReference type="InterPro" id="IPR038495">
    <property type="entry name" value="ATPase_E_C"/>
</dbReference>
<keyword evidence="8" id="KW-0175">Coiled coil</keyword>
<protein>
    <recommendedName>
        <fullName evidence="3">Flagellar assembly protein FliH</fullName>
    </recommendedName>
</protein>
<feature type="coiled-coil region" evidence="8">
    <location>
        <begin position="50"/>
        <end position="96"/>
    </location>
</feature>
<dbReference type="EMBL" id="FNIN01000020">
    <property type="protein sequence ID" value="SDO07925.1"/>
    <property type="molecule type" value="Genomic_DNA"/>
</dbReference>
<dbReference type="RefSeq" id="WP_092066724.1">
    <property type="nucleotide sequence ID" value="NZ_FNIN01000020.1"/>
</dbReference>
<keyword evidence="10" id="KW-0966">Cell projection</keyword>
<comment type="function">
    <text evidence="1">Needed for flagellar regrowth and assembly.</text>
</comment>
<dbReference type="OrthoDB" id="5470636at2"/>
<dbReference type="Proteomes" id="UP000199602">
    <property type="component" value="Unassembled WGS sequence"/>
</dbReference>
<dbReference type="InterPro" id="IPR051472">
    <property type="entry name" value="T3SS_Stator/FliH"/>
</dbReference>
<organism evidence="10 11">
    <name type="scientific">Desulfonauticus submarinus</name>
    <dbReference type="NCBI Taxonomy" id="206665"/>
    <lineage>
        <taxon>Bacteria</taxon>
        <taxon>Pseudomonadati</taxon>
        <taxon>Thermodesulfobacteriota</taxon>
        <taxon>Desulfovibrionia</taxon>
        <taxon>Desulfovibrionales</taxon>
        <taxon>Desulfonauticaceae</taxon>
        <taxon>Desulfonauticus</taxon>
    </lineage>
</organism>
<dbReference type="SUPFAM" id="SSF160527">
    <property type="entry name" value="V-type ATPase subunit E-like"/>
    <property type="match status" value="1"/>
</dbReference>
<keyword evidence="11" id="KW-1185">Reference proteome</keyword>
<dbReference type="Gene3D" id="3.30.2320.30">
    <property type="entry name" value="ATP synthase, E subunit, C-terminal"/>
    <property type="match status" value="1"/>
</dbReference>
<dbReference type="GO" id="GO:0015031">
    <property type="term" value="P:protein transport"/>
    <property type="evidence" value="ECO:0007669"/>
    <property type="project" value="UniProtKB-KW"/>
</dbReference>
<keyword evidence="10" id="KW-0282">Flagellum</keyword>
<dbReference type="PANTHER" id="PTHR34982:SF1">
    <property type="entry name" value="FLAGELLAR ASSEMBLY PROTEIN FLIH"/>
    <property type="match status" value="1"/>
</dbReference>
<dbReference type="GO" id="GO:0005829">
    <property type="term" value="C:cytosol"/>
    <property type="evidence" value="ECO:0007669"/>
    <property type="project" value="TreeGrafter"/>
</dbReference>
<keyword evidence="5" id="KW-1005">Bacterial flagellum biogenesis</keyword>
<comment type="similarity">
    <text evidence="2">Belongs to the FliH family.</text>
</comment>
<sequence length="237" mass="27268">MSLSNDTKNISNIGRIIIGLESKELEEIEYRPSYMPPEEIQKRVLEGAQKKAQQKAKEILSQALKEAEQIKKQAFQEGYEAGKKQAEAEVKTLRKELVDKWVSFFNLLEQEKFKIFSTYKTDLVLLVRRAVERVVNFVLETKHEQVIEGLLKEALEFIQNKKELCIKVNPEDKAVLEEVLSQIKQDYPNLHVAQIKTDPNIGRGGVIVENGNGLVDNQVEERLKEIDKILARLELRV</sequence>
<feature type="domain" description="Flagellar assembly protein FliH/Type III secretion system HrpE" evidence="9">
    <location>
        <begin position="99"/>
        <end position="226"/>
    </location>
</feature>
<evidence type="ECO:0000313" key="10">
    <source>
        <dbReference type="EMBL" id="SDO07925.1"/>
    </source>
</evidence>
<dbReference type="AlphaFoldDB" id="A0A1H0GM16"/>
<evidence type="ECO:0000256" key="3">
    <source>
        <dbReference type="ARBA" id="ARBA00016507"/>
    </source>
</evidence>
<dbReference type="Pfam" id="PF02108">
    <property type="entry name" value="FliH"/>
    <property type="match status" value="1"/>
</dbReference>
<evidence type="ECO:0000259" key="9">
    <source>
        <dbReference type="Pfam" id="PF02108"/>
    </source>
</evidence>
<evidence type="ECO:0000256" key="5">
    <source>
        <dbReference type="ARBA" id="ARBA00022795"/>
    </source>
</evidence>
<evidence type="ECO:0000256" key="1">
    <source>
        <dbReference type="ARBA" id="ARBA00003041"/>
    </source>
</evidence>
<evidence type="ECO:0000313" key="11">
    <source>
        <dbReference type="Proteomes" id="UP000199602"/>
    </source>
</evidence>
<keyword evidence="4" id="KW-0813">Transport</keyword>
<dbReference type="GO" id="GO:0044781">
    <property type="term" value="P:bacterial-type flagellum organization"/>
    <property type="evidence" value="ECO:0007669"/>
    <property type="project" value="UniProtKB-KW"/>
</dbReference>
<dbReference type="PANTHER" id="PTHR34982">
    <property type="entry name" value="YOP PROTEINS TRANSLOCATION PROTEIN L"/>
    <property type="match status" value="1"/>
</dbReference>
<keyword evidence="10" id="KW-0969">Cilium</keyword>
<keyword evidence="7" id="KW-1006">Bacterial flagellum protein export</keyword>
<dbReference type="STRING" id="206665.SAMN04488516_12012"/>
<evidence type="ECO:0000256" key="4">
    <source>
        <dbReference type="ARBA" id="ARBA00022448"/>
    </source>
</evidence>
<evidence type="ECO:0000256" key="7">
    <source>
        <dbReference type="ARBA" id="ARBA00023225"/>
    </source>
</evidence>
<keyword evidence="6" id="KW-0653">Protein transport</keyword>
<evidence type="ECO:0000256" key="6">
    <source>
        <dbReference type="ARBA" id="ARBA00022927"/>
    </source>
</evidence>
<gene>
    <name evidence="10" type="ORF">SAMN04488516_12012</name>
</gene>
<evidence type="ECO:0000256" key="8">
    <source>
        <dbReference type="SAM" id="Coils"/>
    </source>
</evidence>
<accession>A0A1H0GM16</accession>
<reference evidence="10 11" key="1">
    <citation type="submission" date="2016-10" db="EMBL/GenBank/DDBJ databases">
        <authorList>
            <person name="de Groot N.N."/>
        </authorList>
    </citation>
    <scope>NUCLEOTIDE SEQUENCE [LARGE SCALE GENOMIC DNA]</scope>
    <source>
        <strain evidence="10 11">DSM 15269</strain>
    </source>
</reference>
<name>A0A1H0GM16_9BACT</name>
<dbReference type="InterPro" id="IPR018035">
    <property type="entry name" value="Flagellar_FliH/T3SS_HrpE"/>
</dbReference>